<dbReference type="AlphaFoldDB" id="A0A1H9UFI3"/>
<dbReference type="EMBL" id="FOEQ01000021">
    <property type="protein sequence ID" value="SES08031.1"/>
    <property type="molecule type" value="Genomic_DNA"/>
</dbReference>
<accession>A0A1H9UFI3</accession>
<gene>
    <name evidence="2" type="ORF">SAMN05216230_12126</name>
</gene>
<feature type="compositionally biased region" description="Basic and acidic residues" evidence="1">
    <location>
        <begin position="17"/>
        <end position="33"/>
    </location>
</feature>
<sequence>MDARQALRPRMGRSARSSREQGRSEGTPERSVG</sequence>
<evidence type="ECO:0000313" key="2">
    <source>
        <dbReference type="EMBL" id="SES08031.1"/>
    </source>
</evidence>
<dbReference type="Proteomes" id="UP000199221">
    <property type="component" value="Unassembled WGS sequence"/>
</dbReference>
<reference evidence="2 3" key="1">
    <citation type="submission" date="2016-10" db="EMBL/GenBank/DDBJ databases">
        <authorList>
            <person name="de Groot N.N."/>
        </authorList>
    </citation>
    <scope>NUCLEOTIDE SEQUENCE [LARGE SCALE GENOMIC DNA]</scope>
    <source>
        <strain evidence="2 3">LMG 27941</strain>
    </source>
</reference>
<organism evidence="2 3">
    <name type="scientific">Pseudomonas soli</name>
    <dbReference type="NCBI Taxonomy" id="1306993"/>
    <lineage>
        <taxon>Bacteria</taxon>
        <taxon>Pseudomonadati</taxon>
        <taxon>Pseudomonadota</taxon>
        <taxon>Gammaproteobacteria</taxon>
        <taxon>Pseudomonadales</taxon>
        <taxon>Pseudomonadaceae</taxon>
        <taxon>Pseudomonas</taxon>
    </lineage>
</organism>
<protein>
    <submittedName>
        <fullName evidence="2">Uncharacterized protein</fullName>
    </submittedName>
</protein>
<evidence type="ECO:0000313" key="3">
    <source>
        <dbReference type="Proteomes" id="UP000199221"/>
    </source>
</evidence>
<feature type="non-terminal residue" evidence="2">
    <location>
        <position position="33"/>
    </location>
</feature>
<proteinExistence type="predicted"/>
<name>A0A1H9UFI3_9PSED</name>
<evidence type="ECO:0000256" key="1">
    <source>
        <dbReference type="SAM" id="MobiDB-lite"/>
    </source>
</evidence>
<feature type="region of interest" description="Disordered" evidence="1">
    <location>
        <begin position="1"/>
        <end position="33"/>
    </location>
</feature>